<dbReference type="GO" id="GO:0045329">
    <property type="term" value="P:carnitine biosynthetic process"/>
    <property type="evidence" value="ECO:0007669"/>
    <property type="project" value="UniProtKB-UniPathway"/>
</dbReference>
<dbReference type="InterPro" id="IPR050411">
    <property type="entry name" value="AlphaKG_dependent_hydroxylases"/>
</dbReference>
<protein>
    <recommendedName>
        <fullName evidence="13">Gamma-butyrobetaine dioxygenase</fullName>
    </recommendedName>
</protein>
<proteinExistence type="inferred from homology"/>
<feature type="domain" description="Gamma-butyrobetaine hydroxylase-like N-terminal" evidence="10">
    <location>
        <begin position="80"/>
        <end position="148"/>
    </location>
</feature>
<name>A0A433SQV0_ELYCH</name>
<dbReference type="InterPro" id="IPR003819">
    <property type="entry name" value="TauD/TfdA-like"/>
</dbReference>
<dbReference type="SUPFAM" id="SSF51197">
    <property type="entry name" value="Clavaminate synthase-like"/>
    <property type="match status" value="1"/>
</dbReference>
<dbReference type="AlphaFoldDB" id="A0A433SQV0"/>
<organism evidence="11 12">
    <name type="scientific">Elysia chlorotica</name>
    <name type="common">Eastern emerald elysia</name>
    <name type="synonym">Sea slug</name>
    <dbReference type="NCBI Taxonomy" id="188477"/>
    <lineage>
        <taxon>Eukaryota</taxon>
        <taxon>Metazoa</taxon>
        <taxon>Spiralia</taxon>
        <taxon>Lophotrochozoa</taxon>
        <taxon>Mollusca</taxon>
        <taxon>Gastropoda</taxon>
        <taxon>Heterobranchia</taxon>
        <taxon>Euthyneura</taxon>
        <taxon>Panpulmonata</taxon>
        <taxon>Sacoglossa</taxon>
        <taxon>Placobranchoidea</taxon>
        <taxon>Plakobranchidae</taxon>
        <taxon>Elysia</taxon>
    </lineage>
</organism>
<dbReference type="InterPro" id="IPR042098">
    <property type="entry name" value="TauD-like_sf"/>
</dbReference>
<evidence type="ECO:0000256" key="6">
    <source>
        <dbReference type="ARBA" id="ARBA00022964"/>
    </source>
</evidence>
<keyword evidence="6" id="KW-0223">Dioxygenase</keyword>
<evidence type="ECO:0008006" key="13">
    <source>
        <dbReference type="Google" id="ProtNLM"/>
    </source>
</evidence>
<evidence type="ECO:0000259" key="10">
    <source>
        <dbReference type="Pfam" id="PF06155"/>
    </source>
</evidence>
<evidence type="ECO:0000256" key="1">
    <source>
        <dbReference type="ARBA" id="ARBA00001954"/>
    </source>
</evidence>
<dbReference type="Gene3D" id="3.60.130.10">
    <property type="entry name" value="Clavaminate synthase-like"/>
    <property type="match status" value="1"/>
</dbReference>
<dbReference type="FunFam" id="3.30.2020.30:FF:000002">
    <property type="entry name" value="Putative gamma-butyrobetaine dioxygenase"/>
    <property type="match status" value="1"/>
</dbReference>
<dbReference type="Pfam" id="PF06155">
    <property type="entry name" value="GBBH-like_N"/>
    <property type="match status" value="1"/>
</dbReference>
<comment type="similarity">
    <text evidence="3">Belongs to the gamma-BBH/TMLD family.</text>
</comment>
<reference evidence="11 12" key="1">
    <citation type="submission" date="2019-01" db="EMBL/GenBank/DDBJ databases">
        <title>A draft genome assembly of the solar-powered sea slug Elysia chlorotica.</title>
        <authorList>
            <person name="Cai H."/>
            <person name="Li Q."/>
            <person name="Fang X."/>
            <person name="Li J."/>
            <person name="Curtis N.E."/>
            <person name="Altenburger A."/>
            <person name="Shibata T."/>
            <person name="Feng M."/>
            <person name="Maeda T."/>
            <person name="Schwartz J.A."/>
            <person name="Shigenobu S."/>
            <person name="Lundholm N."/>
            <person name="Nishiyama T."/>
            <person name="Yang H."/>
            <person name="Hasebe M."/>
            <person name="Li S."/>
            <person name="Pierce S.K."/>
            <person name="Wang J."/>
        </authorList>
    </citation>
    <scope>NUCLEOTIDE SEQUENCE [LARGE SCALE GENOMIC DNA]</scope>
    <source>
        <strain evidence="11">EC2010</strain>
        <tissue evidence="11">Whole organism of an adult</tissue>
    </source>
</reference>
<evidence type="ECO:0000313" key="11">
    <source>
        <dbReference type="EMBL" id="RUS71647.1"/>
    </source>
</evidence>
<evidence type="ECO:0000256" key="7">
    <source>
        <dbReference type="ARBA" id="ARBA00023002"/>
    </source>
</evidence>
<evidence type="ECO:0000256" key="2">
    <source>
        <dbReference type="ARBA" id="ARBA00005022"/>
    </source>
</evidence>
<dbReference type="GO" id="GO:0046872">
    <property type="term" value="F:metal ion binding"/>
    <property type="evidence" value="ECO:0007669"/>
    <property type="project" value="UniProtKB-KW"/>
</dbReference>
<evidence type="ECO:0000256" key="8">
    <source>
        <dbReference type="ARBA" id="ARBA00023004"/>
    </source>
</evidence>
<accession>A0A433SQV0</accession>
<dbReference type="InterPro" id="IPR038492">
    <property type="entry name" value="GBBH-like_N_sf"/>
</dbReference>
<dbReference type="OrthoDB" id="406634at2759"/>
<dbReference type="Pfam" id="PF02668">
    <property type="entry name" value="TauD"/>
    <property type="match status" value="1"/>
</dbReference>
<comment type="cofactor">
    <cofactor evidence="1">
        <name>Fe(2+)</name>
        <dbReference type="ChEBI" id="CHEBI:29033"/>
    </cofactor>
</comment>
<keyword evidence="5" id="KW-0124">Carnitine biosynthesis</keyword>
<comment type="pathway">
    <text evidence="2">Amine and polyamine biosynthesis; carnitine biosynthesis.</text>
</comment>
<evidence type="ECO:0000313" key="12">
    <source>
        <dbReference type="Proteomes" id="UP000271974"/>
    </source>
</evidence>
<evidence type="ECO:0000256" key="4">
    <source>
        <dbReference type="ARBA" id="ARBA00022723"/>
    </source>
</evidence>
<dbReference type="GO" id="GO:0005739">
    <property type="term" value="C:mitochondrion"/>
    <property type="evidence" value="ECO:0007669"/>
    <property type="project" value="TreeGrafter"/>
</dbReference>
<dbReference type="STRING" id="188477.A0A433SQV0"/>
<dbReference type="InterPro" id="IPR010376">
    <property type="entry name" value="GBBH-like_N"/>
</dbReference>
<dbReference type="UniPathway" id="UPA00118"/>
<keyword evidence="8" id="KW-0408">Iron</keyword>
<evidence type="ECO:0000256" key="3">
    <source>
        <dbReference type="ARBA" id="ARBA00008654"/>
    </source>
</evidence>
<gene>
    <name evidence="11" type="ORF">EGW08_020587</name>
</gene>
<evidence type="ECO:0000256" key="5">
    <source>
        <dbReference type="ARBA" id="ARBA00022873"/>
    </source>
</evidence>
<comment type="caution">
    <text evidence="11">The sequence shown here is derived from an EMBL/GenBank/DDBJ whole genome shotgun (WGS) entry which is preliminary data.</text>
</comment>
<dbReference type="EMBL" id="RQTK01001180">
    <property type="protein sequence ID" value="RUS71647.1"/>
    <property type="molecule type" value="Genomic_DNA"/>
</dbReference>
<feature type="domain" description="TauD/TfdA-like" evidence="9">
    <location>
        <begin position="187"/>
        <end position="430"/>
    </location>
</feature>
<dbReference type="PANTHER" id="PTHR10696:SF25">
    <property type="entry name" value="OXIDOREDUCTASE AIM17-RELATED"/>
    <property type="match status" value="1"/>
</dbReference>
<dbReference type="PANTHER" id="PTHR10696">
    <property type="entry name" value="GAMMA-BUTYROBETAINE HYDROXYLASE-RELATED"/>
    <property type="match status" value="1"/>
</dbReference>
<dbReference type="Proteomes" id="UP000271974">
    <property type="component" value="Unassembled WGS sequence"/>
</dbReference>
<keyword evidence="4" id="KW-0479">Metal-binding</keyword>
<sequence length="462" mass="52741">MKPVRFLRMLSTELFTTTKTVQIRTVSLLACNRRLRTSSTTPWFNKSDFLEIKHCHVVSYASVAHQPGSETSVAALNVDMSRKVCHIRWEDGFISQFHVAWLRHNCHCEECRHHNGQKLLDPSNVSCNLTIENAVIQGSSLVVTWSGMNDLHIGEIPTSFLRSHNYNMQTLLDRRVNTRPEPAFEIPVVSYKDIINSEGGLYRWIRHINEEGISIIKDVPLSEDMVQKVVELMGPVMPTIYGATFDVEKTSDPINVAYSSLPIGLHQDLVYFESPPGLQLLHCLEFDDCVEGGDSVFLDAFGIAEKFRVAYPDLFEILTKVPATFQKVHYNRDLPVHLVNQKPHIKVNHLGEICAVYWAPPFEGPLAVDTKDVEKYFCAYEMFAKLIKNAELLKYRMHPGDLVVFNNLRMLHGRNGFKTNGGARRLKGCYFNIDMFKSQMQVLHNLEGDGRLVKRVGNQCWF</sequence>
<keyword evidence="7" id="KW-0560">Oxidoreductase</keyword>
<dbReference type="Gene3D" id="3.30.2020.30">
    <property type="match status" value="1"/>
</dbReference>
<dbReference type="GO" id="GO:0016706">
    <property type="term" value="F:2-oxoglutarate-dependent dioxygenase activity"/>
    <property type="evidence" value="ECO:0007669"/>
    <property type="project" value="UniProtKB-ARBA"/>
</dbReference>
<evidence type="ECO:0000259" key="9">
    <source>
        <dbReference type="Pfam" id="PF02668"/>
    </source>
</evidence>
<keyword evidence="12" id="KW-1185">Reference proteome</keyword>